<feature type="region of interest" description="Disordered" evidence="15">
    <location>
        <begin position="1740"/>
        <end position="1763"/>
    </location>
</feature>
<evidence type="ECO:0000256" key="9">
    <source>
        <dbReference type="ARBA" id="ARBA00022840"/>
    </source>
</evidence>
<protein>
    <recommendedName>
        <fullName evidence="2">non-specific serine/threonine protein kinase</fullName>
        <ecNumber evidence="2">2.7.11.1</ecNumber>
    </recommendedName>
</protein>
<evidence type="ECO:0000256" key="3">
    <source>
        <dbReference type="ARBA" id="ARBA00022527"/>
    </source>
</evidence>
<dbReference type="Pfam" id="PF12796">
    <property type="entry name" value="Ank_2"/>
    <property type="match status" value="2"/>
</dbReference>
<dbReference type="PROSITE" id="PS51450">
    <property type="entry name" value="LRR"/>
    <property type="match status" value="3"/>
</dbReference>
<accession>A0A226CYS3</accession>
<dbReference type="PANTHER" id="PTHR24198">
    <property type="entry name" value="ANKYRIN REPEAT AND PROTEIN KINASE DOMAIN-CONTAINING PROTEIN"/>
    <property type="match status" value="1"/>
</dbReference>
<dbReference type="Gene3D" id="3.40.50.300">
    <property type="entry name" value="P-loop containing nucleotide triphosphate hydrolases"/>
    <property type="match status" value="1"/>
</dbReference>
<dbReference type="SUPFAM" id="SSF48403">
    <property type="entry name" value="Ankyrin repeat"/>
    <property type="match status" value="2"/>
</dbReference>
<dbReference type="SMART" id="SM00364">
    <property type="entry name" value="LRR_BAC"/>
    <property type="match status" value="5"/>
</dbReference>
<evidence type="ECO:0000256" key="6">
    <source>
        <dbReference type="ARBA" id="ARBA00022737"/>
    </source>
</evidence>
<evidence type="ECO:0000256" key="11">
    <source>
        <dbReference type="ARBA" id="ARBA00047899"/>
    </source>
</evidence>
<evidence type="ECO:0000256" key="10">
    <source>
        <dbReference type="ARBA" id="ARBA00023043"/>
    </source>
</evidence>
<evidence type="ECO:0000313" key="18">
    <source>
        <dbReference type="Proteomes" id="UP000198287"/>
    </source>
</evidence>
<keyword evidence="10 13" id="KW-0040">ANK repeat</keyword>
<dbReference type="GO" id="GO:0005524">
    <property type="term" value="F:ATP binding"/>
    <property type="evidence" value="ECO:0007669"/>
    <property type="project" value="UniProtKB-UniRule"/>
</dbReference>
<dbReference type="InterPro" id="IPR027417">
    <property type="entry name" value="P-loop_NTPase"/>
</dbReference>
<evidence type="ECO:0000256" key="2">
    <source>
        <dbReference type="ARBA" id="ARBA00012513"/>
    </source>
</evidence>
<proteinExistence type="predicted"/>
<feature type="region of interest" description="Disordered" evidence="15">
    <location>
        <begin position="926"/>
        <end position="945"/>
    </location>
</feature>
<dbReference type="OrthoDB" id="10252328at2759"/>
<dbReference type="SUPFAM" id="SSF52058">
    <property type="entry name" value="L domain-like"/>
    <property type="match status" value="1"/>
</dbReference>
<feature type="repeat" description="ANK" evidence="13">
    <location>
        <begin position="44"/>
        <end position="76"/>
    </location>
</feature>
<dbReference type="SUPFAM" id="SSF52540">
    <property type="entry name" value="P-loop containing nucleoside triphosphate hydrolases"/>
    <property type="match status" value="1"/>
</dbReference>
<dbReference type="InterPro" id="IPR036770">
    <property type="entry name" value="Ankyrin_rpt-contain_sf"/>
</dbReference>
<dbReference type="SMART" id="SM00248">
    <property type="entry name" value="ANK"/>
    <property type="match status" value="9"/>
</dbReference>
<dbReference type="PANTHER" id="PTHR24198:SF169">
    <property type="entry name" value="NON-SPECIFIC SERINE_THREONINE PROTEIN KINASE"/>
    <property type="match status" value="1"/>
</dbReference>
<feature type="region of interest" description="Disordered" evidence="15">
    <location>
        <begin position="1463"/>
        <end position="1486"/>
    </location>
</feature>
<dbReference type="InterPro" id="IPR017441">
    <property type="entry name" value="Protein_kinase_ATP_BS"/>
</dbReference>
<evidence type="ECO:0000256" key="14">
    <source>
        <dbReference type="PROSITE-ProRule" id="PRU10141"/>
    </source>
</evidence>
<feature type="compositionally biased region" description="Polar residues" evidence="15">
    <location>
        <begin position="344"/>
        <end position="362"/>
    </location>
</feature>
<evidence type="ECO:0000256" key="7">
    <source>
        <dbReference type="ARBA" id="ARBA00022741"/>
    </source>
</evidence>
<dbReference type="Pfam" id="PF08477">
    <property type="entry name" value="Roc"/>
    <property type="match status" value="1"/>
</dbReference>
<dbReference type="PRINTS" id="PR00449">
    <property type="entry name" value="RASTRNSFRMNG"/>
</dbReference>
<dbReference type="GO" id="GO:0004674">
    <property type="term" value="F:protein serine/threonine kinase activity"/>
    <property type="evidence" value="ECO:0007669"/>
    <property type="project" value="UniProtKB-KW"/>
</dbReference>
<dbReference type="PROSITE" id="PS50088">
    <property type="entry name" value="ANK_REPEAT"/>
    <property type="match status" value="2"/>
</dbReference>
<feature type="region of interest" description="Disordered" evidence="15">
    <location>
        <begin position="1786"/>
        <end position="1807"/>
    </location>
</feature>
<keyword evidence="9 14" id="KW-0067">ATP-binding</keyword>
<comment type="cofactor">
    <cofactor evidence="1">
        <name>Mg(2+)</name>
        <dbReference type="ChEBI" id="CHEBI:18420"/>
    </cofactor>
</comment>
<keyword evidence="3" id="KW-0723">Serine/threonine-protein kinase</keyword>
<comment type="caution">
    <text evidence="17">The sequence shown here is derived from an EMBL/GenBank/DDBJ whole genome shotgun (WGS) entry which is preliminary data.</text>
</comment>
<dbReference type="Pfam" id="PF00023">
    <property type="entry name" value="Ank"/>
    <property type="match status" value="1"/>
</dbReference>
<gene>
    <name evidence="17" type="ORF">Fcan01_28049</name>
</gene>
<dbReference type="InterPro" id="IPR002110">
    <property type="entry name" value="Ankyrin_rpt"/>
</dbReference>
<comment type="catalytic activity">
    <reaction evidence="11">
        <text>L-threonyl-[protein] + ATP = O-phospho-L-threonyl-[protein] + ADP + H(+)</text>
        <dbReference type="Rhea" id="RHEA:46608"/>
        <dbReference type="Rhea" id="RHEA-COMP:11060"/>
        <dbReference type="Rhea" id="RHEA-COMP:11605"/>
        <dbReference type="ChEBI" id="CHEBI:15378"/>
        <dbReference type="ChEBI" id="CHEBI:30013"/>
        <dbReference type="ChEBI" id="CHEBI:30616"/>
        <dbReference type="ChEBI" id="CHEBI:61977"/>
        <dbReference type="ChEBI" id="CHEBI:456216"/>
        <dbReference type="EC" id="2.7.11.1"/>
    </reaction>
</comment>
<evidence type="ECO:0000256" key="4">
    <source>
        <dbReference type="ARBA" id="ARBA00022614"/>
    </source>
</evidence>
<dbReference type="PROSITE" id="PS00107">
    <property type="entry name" value="PROTEIN_KINASE_ATP"/>
    <property type="match status" value="1"/>
</dbReference>
<dbReference type="Pfam" id="PF16095">
    <property type="entry name" value="COR-A"/>
    <property type="match status" value="1"/>
</dbReference>
<name>A0A226CYS3_FOLCA</name>
<dbReference type="GO" id="GO:0009966">
    <property type="term" value="P:regulation of signal transduction"/>
    <property type="evidence" value="ECO:0007669"/>
    <property type="project" value="UniProtKB-ARBA"/>
</dbReference>
<evidence type="ECO:0000313" key="17">
    <source>
        <dbReference type="EMBL" id="OXA37186.1"/>
    </source>
</evidence>
<feature type="compositionally biased region" description="Polar residues" evidence="15">
    <location>
        <begin position="1467"/>
        <end position="1485"/>
    </location>
</feature>
<dbReference type="Gene3D" id="3.80.10.10">
    <property type="entry name" value="Ribonuclease Inhibitor"/>
    <property type="match status" value="3"/>
</dbReference>
<evidence type="ECO:0000256" key="15">
    <source>
        <dbReference type="SAM" id="MobiDB-lite"/>
    </source>
</evidence>
<dbReference type="OMA" id="NSQDSWG"/>
<dbReference type="InterPro" id="IPR003591">
    <property type="entry name" value="Leu-rich_rpt_typical-subtyp"/>
</dbReference>
<feature type="compositionally biased region" description="Low complexity" evidence="15">
    <location>
        <begin position="932"/>
        <end position="943"/>
    </location>
</feature>
<dbReference type="Gene3D" id="1.25.40.20">
    <property type="entry name" value="Ankyrin repeat-containing domain"/>
    <property type="match status" value="3"/>
</dbReference>
<dbReference type="Proteomes" id="UP000198287">
    <property type="component" value="Unassembled WGS sequence"/>
</dbReference>
<evidence type="ECO:0000256" key="5">
    <source>
        <dbReference type="ARBA" id="ARBA00022679"/>
    </source>
</evidence>
<dbReference type="STRING" id="158441.A0A226CYS3"/>
<dbReference type="SMART" id="SM00369">
    <property type="entry name" value="LRR_TYP"/>
    <property type="match status" value="7"/>
</dbReference>
<feature type="region of interest" description="Disordered" evidence="15">
    <location>
        <begin position="342"/>
        <end position="362"/>
    </location>
</feature>
<dbReference type="InterPro" id="IPR020859">
    <property type="entry name" value="ROC"/>
</dbReference>
<dbReference type="PROSITE" id="PS51424">
    <property type="entry name" value="ROC"/>
    <property type="match status" value="1"/>
</dbReference>
<reference evidence="17 18" key="1">
    <citation type="submission" date="2015-12" db="EMBL/GenBank/DDBJ databases">
        <title>The genome of Folsomia candida.</title>
        <authorList>
            <person name="Faddeeva A."/>
            <person name="Derks M.F."/>
            <person name="Anvar Y."/>
            <person name="Smit S."/>
            <person name="Van Straalen N."/>
            <person name="Roelofs D."/>
        </authorList>
    </citation>
    <scope>NUCLEOTIDE SEQUENCE [LARGE SCALE GENOMIC DNA]</scope>
    <source>
        <strain evidence="17 18">VU population</strain>
        <tissue evidence="17">Whole body</tissue>
    </source>
</reference>
<keyword evidence="6" id="KW-0677">Repeat</keyword>
<feature type="domain" description="Roc" evidence="16">
    <location>
        <begin position="1048"/>
        <end position="1263"/>
    </location>
</feature>
<dbReference type="Gene3D" id="3.30.200.20">
    <property type="entry name" value="Phosphorylase Kinase, domain 1"/>
    <property type="match status" value="1"/>
</dbReference>
<keyword evidence="18" id="KW-1185">Reference proteome</keyword>
<dbReference type="EMBL" id="LNIX01000063">
    <property type="protein sequence ID" value="OXA37186.1"/>
    <property type="molecule type" value="Genomic_DNA"/>
</dbReference>
<dbReference type="EC" id="2.7.11.1" evidence="2"/>
<evidence type="ECO:0000256" key="8">
    <source>
        <dbReference type="ARBA" id="ARBA00022777"/>
    </source>
</evidence>
<organism evidence="17 18">
    <name type="scientific">Folsomia candida</name>
    <name type="common">Springtail</name>
    <dbReference type="NCBI Taxonomy" id="158441"/>
    <lineage>
        <taxon>Eukaryota</taxon>
        <taxon>Metazoa</taxon>
        <taxon>Ecdysozoa</taxon>
        <taxon>Arthropoda</taxon>
        <taxon>Hexapoda</taxon>
        <taxon>Collembola</taxon>
        <taxon>Entomobryomorpha</taxon>
        <taxon>Isotomoidea</taxon>
        <taxon>Isotomidae</taxon>
        <taxon>Proisotominae</taxon>
        <taxon>Folsomia</taxon>
    </lineage>
</organism>
<dbReference type="Gene3D" id="3.30.70.1390">
    <property type="entry name" value="ROC domain from the Parkinson's disease-associated leucine-rich repeat kinase 2"/>
    <property type="match status" value="1"/>
</dbReference>
<keyword evidence="8 17" id="KW-0418">Kinase</keyword>
<evidence type="ECO:0000256" key="12">
    <source>
        <dbReference type="ARBA" id="ARBA00048679"/>
    </source>
</evidence>
<feature type="repeat" description="ANK" evidence="13">
    <location>
        <begin position="80"/>
        <end position="112"/>
    </location>
</feature>
<evidence type="ECO:0000256" key="13">
    <source>
        <dbReference type="PROSITE-ProRule" id="PRU00023"/>
    </source>
</evidence>
<comment type="catalytic activity">
    <reaction evidence="12">
        <text>L-seryl-[protein] + ATP = O-phospho-L-seryl-[protein] + ADP + H(+)</text>
        <dbReference type="Rhea" id="RHEA:17989"/>
        <dbReference type="Rhea" id="RHEA-COMP:9863"/>
        <dbReference type="Rhea" id="RHEA-COMP:11604"/>
        <dbReference type="ChEBI" id="CHEBI:15378"/>
        <dbReference type="ChEBI" id="CHEBI:29999"/>
        <dbReference type="ChEBI" id="CHEBI:30616"/>
        <dbReference type="ChEBI" id="CHEBI:83421"/>
        <dbReference type="ChEBI" id="CHEBI:456216"/>
        <dbReference type="EC" id="2.7.11.1"/>
    </reaction>
</comment>
<evidence type="ECO:0000259" key="16">
    <source>
        <dbReference type="PROSITE" id="PS51424"/>
    </source>
</evidence>
<dbReference type="InterPro" id="IPR032675">
    <property type="entry name" value="LRR_dom_sf"/>
</dbReference>
<dbReference type="FunFam" id="3.40.50.300:FF:001518">
    <property type="entry name" value="Leucine-rich repeat kinase, isoform C"/>
    <property type="match status" value="1"/>
</dbReference>
<keyword evidence="7 14" id="KW-0547">Nucleotide-binding</keyword>
<sequence length="2002" mass="224942">MSSPDEQDFPGHLCHQAALWDNEELLLDLLNGELISHINSLDSWGRTALHAAATTDNSKCLNILLKAGADPNIASGAQDNFKTPLHTAAEHGYFSNVRLLIQAGANPEKCEGQGYTAIDLAERGGHTSTFEYLKKAELTKEEARENLHSSIRNSVSVGDVETVKSLLKEVGKVGAESIVNFTPNGTNSLLFKACEIGNKELVRMLLDAGADGRIHPVTKYSPLYISCYHGHKEMVSMLLKKFPHLVQVPTVEKWLPLHACCINGHANILELLLKFDYPEDILITLRHFSGDWEYEMPFDINMKDVSGQNALYIACQMGNQRLIDTLLKHRVEVRKLGEKRRATIQPSESEQNFADLTKNTSPNKRRVSESIQGIISKLSLATNQNLISLKRSENLLCPIDVNAYCEDYQTPLHVVVKQRNHAIATMLLNAKADPNLPILPSPNNSAGTGTINRSKNPADQRCIKRKDEASTALLEACLHRDLGMIELLLKYGSRDDDCKAIAVISHDDIIVGKILALKSHLDSENKINSSYINDYILLNLKKVSALTSSVFPTCAVNINWHNQKLDRVCEQWLINASIRINPRLRLCPRNQNLGLQAITRLDLSSNVLKSLPRIVWCLCSLKHLNLSHNKIESIDLTSGTIVSPSLEEILLNENELEVLPEELFTHFPVLNSLNVSNNNLQTIPSTVWSAPKLQDLNLSLNLLTDLPALSSGMEFSVFDSLPYQSLVSSPEPKSPDFIVVDFQKTRDRLIRNSTSSSVSSSDNALQDSQSTTIAHHALWRENVSIVKDQELAQKSSAIESSPLLNLNLAHNSFHKIPKVLACLAPNLQRLNVSYNNLKFMGHVGEYPTDLKQLDLSHNQIERWFYSPDNKATLKLFCYGCTVDEVNVAEDRCIHKRHVRMDHLKTLLLSGNLLTNIMVHNNNNEDSLALDDTTTSTTSTSTSSGAVESIGKKSANKNLWFPSITMIDLSDNKLNEVTPKVAELTSLSVLNLSGNCDINDLPPEMGLLSRMWNLNITGCNLQEPLKSMIESKRCKTMDIIGYLKSVLEDAKPYSRMKLMVVGIQGIGKTTLLHQLRQEGSQRHASQDHWARRMGAANKMALQKSGKPISTVGVDIGSWVLERKGPKSSNFGPVQFRTWDFGGQREYYATHVYFLSRRSLYLVVWNICDGEKGLNEIVQWLVNIQARAPNSPVIIVGTHFDLVSEKFPPGYLDYLQQKIKDRFIFVTDPEKRGLPKVLCSVEISCKTRHNIRHLSNLIYEAVFNIKTSTGRRLLEQKIPSKYIHLEEIIAYLATERKTNKLDPVLNEQEFKIQVSDWLDKGFGLTFRDDAEIIQACSFLHENGVLLHYEDSTLRDLYFLDPQWLCDMLAHVVTVREINPFAKNGVMKVDDLLHLFKGQSRETRDYIMSLLSKFELAVPFDNVRLLIPSLLPSFEQMKIGQDEVRVRVPMRSRGWALKNKANRMSRHISNDNIQGSSPTTSPLRSQSGYDLANELDDTSKFTTIEKGDMPPINRFLLLSFFPSGFWPRLISRILSDDRIVEIIRNYFNPHHSSDITPEVVKVLDEKAEWCCWQTGMELKYGDLLVMRIKEVTGEKPFTFMLRRDDGALCESDVCDETNANLPFIKEDSNSEQVWDAVDLSETGLLEIHIPARRIMVKIPVEKVSPQRGGKADNPFRLIKLEPCVESIVKLLALTVDHVDTLLEDWYPSIGTRFVHTSEGKYLITRLIPCPHCFPIERVERQDPNTDTNVASTSHHENNERTWPYYSSPGTHRPDVFKIFGFGIGNRSPRMSSDSGVGNSPTNTRVSSVDSNIDVKESKEPEETLPGGILLKTGNRVEGITRETSGLNYFLRGSSGTAAKQVAMYSWSVEYCILHGQKSFETDAINVDESSEPADADSSDKSQIQTFGVKCPKHGDVLLKDIAPDILFLDLNSRYLLKHADIQRGKLLGRGAFGFVFGGTLTQKYDSKLMDVAIKTFQPIDPGTENSEAEVAYKLARFDSNFKINF</sequence>
<dbReference type="Pfam" id="PF13855">
    <property type="entry name" value="LRR_8"/>
    <property type="match status" value="1"/>
</dbReference>
<keyword evidence="5" id="KW-0808">Transferase</keyword>
<evidence type="ECO:0000256" key="1">
    <source>
        <dbReference type="ARBA" id="ARBA00001946"/>
    </source>
</evidence>
<keyword evidence="4" id="KW-0433">Leucine-rich repeat</keyword>
<feature type="binding site" evidence="14">
    <location>
        <position position="1971"/>
    </location>
    <ligand>
        <name>ATP</name>
        <dbReference type="ChEBI" id="CHEBI:30616"/>
    </ligand>
</feature>
<dbReference type="PROSITE" id="PS50297">
    <property type="entry name" value="ANK_REP_REGION"/>
    <property type="match status" value="2"/>
</dbReference>
<dbReference type="InterPro" id="IPR032171">
    <property type="entry name" value="COR-A"/>
</dbReference>
<dbReference type="InterPro" id="IPR001611">
    <property type="entry name" value="Leu-rich_rpt"/>
</dbReference>